<dbReference type="CDD" id="cd00054">
    <property type="entry name" value="EGF_CA"/>
    <property type="match status" value="1"/>
</dbReference>
<dbReference type="PROSITE" id="PS00678">
    <property type="entry name" value="WD_REPEATS_1"/>
    <property type="match status" value="1"/>
</dbReference>
<evidence type="ECO:0000256" key="6">
    <source>
        <dbReference type="PROSITE-ProRule" id="PRU00221"/>
    </source>
</evidence>
<dbReference type="PANTHER" id="PTHR15036">
    <property type="entry name" value="PIKACHURIN-LIKE PROTEIN"/>
    <property type="match status" value="1"/>
</dbReference>
<dbReference type="InterPro" id="IPR000742">
    <property type="entry name" value="EGF"/>
</dbReference>
<dbReference type="SMART" id="SM00320">
    <property type="entry name" value="WD40"/>
    <property type="match status" value="2"/>
</dbReference>
<keyword evidence="2" id="KW-0677">Repeat</keyword>
<feature type="transmembrane region" description="Helical" evidence="8">
    <location>
        <begin position="12"/>
        <end position="32"/>
    </location>
</feature>
<feature type="domain" description="Laminin G" evidence="9">
    <location>
        <begin position="2030"/>
        <end position="2201"/>
    </location>
</feature>
<evidence type="ECO:0000256" key="1">
    <source>
        <dbReference type="ARBA" id="ARBA00022574"/>
    </source>
</evidence>
<dbReference type="InterPro" id="IPR001680">
    <property type="entry name" value="WD40_rpt"/>
</dbReference>
<keyword evidence="4" id="KW-0245">EGF-like domain</keyword>
<feature type="region of interest" description="Disordered" evidence="7">
    <location>
        <begin position="1775"/>
        <end position="1798"/>
    </location>
</feature>
<dbReference type="Gene3D" id="2.60.120.200">
    <property type="match status" value="12"/>
</dbReference>
<feature type="repeat" description="WD" evidence="6">
    <location>
        <begin position="3115"/>
        <end position="3156"/>
    </location>
</feature>
<dbReference type="InterPro" id="IPR019775">
    <property type="entry name" value="WD40_repeat_CS"/>
</dbReference>
<feature type="domain" description="Laminin G" evidence="9">
    <location>
        <begin position="26"/>
        <end position="216"/>
    </location>
</feature>
<dbReference type="InterPro" id="IPR001791">
    <property type="entry name" value="Laminin_G"/>
</dbReference>
<dbReference type="SUPFAM" id="SSF50978">
    <property type="entry name" value="WD40 repeat-like"/>
    <property type="match status" value="1"/>
</dbReference>
<evidence type="ECO:0000313" key="12">
    <source>
        <dbReference type="Proteomes" id="UP001217089"/>
    </source>
</evidence>
<evidence type="ECO:0000256" key="8">
    <source>
        <dbReference type="SAM" id="Phobius"/>
    </source>
</evidence>
<dbReference type="SUPFAM" id="SSF49899">
    <property type="entry name" value="Concanavalin A-like lectins/glucanases"/>
    <property type="match status" value="12"/>
</dbReference>
<keyword evidence="8" id="KW-1133">Transmembrane helix</keyword>
<evidence type="ECO:0000259" key="10">
    <source>
        <dbReference type="PROSITE" id="PS50026"/>
    </source>
</evidence>
<protein>
    <submittedName>
        <fullName evidence="11">Uncharacterized protein</fullName>
    </submittedName>
</protein>
<feature type="domain" description="Laminin G" evidence="9">
    <location>
        <begin position="2209"/>
        <end position="2385"/>
    </location>
</feature>
<keyword evidence="8" id="KW-0472">Membrane</keyword>
<sequence length="3203" mass="355748">MELSKGQIVLKWIILLFINCICVVEPIGFTGAPNSYARYTKWNACPNASISFEFKTTKLTGLLMYTDDNGTYDFFEVMLSGGTVRLRLNIVDGRDGSVEFEAGANLNDNRWHSVKITRNRMETTLKVDDIKDTKVAFGSDFHFGKLETNSDVFFGGVPGYHFGNDLKSLALPSVIFHARFSGQIRNVIYQNCSCVPVRASMIASHALDPLVRRESCEFNNPCNGSLCISTDKGPACKYVDPDCIQDDLALQDARVNFYHLPMDRISGRTGVNPNIANPSGLEAVFHGRPNFRGGALNNSLEIDGRQQWLVVSGPGHRRECLGDLDRCPDGYTMGFWINFLNAGHTKSVYMSNGGHNSDSHGIAMIYKSGTIEFVFRKRNGDYWKVQSNKVLNDRWYYISITWKRDIGLILYVNGDLADKKELPDTRAPVKKDTSQDSFVIGSANDRSGGSNLKPILIDEWKFWPEFKTGTEIKELGPIYKYHLTMDRIEDTELVVSNLNTRIFGNPGLVAGKIGNALRFDGDGAYVNIGHFEQTCLGDVQRCIYGFTISFWIYFTRLPDSQSDSDYYFASGIKGFNIFSRGTRLHATVQDGDEKWEDSFPNLRTGRFYFVEVTWSRDKGLSMYVDQVLASRKVRPLVEQPKPTTFKDFYIGRAGYATKNFEEFAHAIIDDIEMFYAHRDTLLYLDFIQRGKPNRFHFGLDQMVGDRLVDPAILIETYRNPRIVRGKIGNALKLNGEQQYVDFGEQSSACLGNLDKCPHGVTMSMWMKPADFRNNRYFFSNGHNGITVQNRGNILKVTAKTNTDEWETNTDKIHPDQWHFLEVSWNREEGLELYVDNQLTYRDSSPRSRKPKFPVRADEDKFYLGRGNDAMETGTYAKGTFDEIDYWYAPRSYLTSNGYLQREKPHNYILPMDELVANSIPHRRLRITVTGNPVLIPGVSGEALLLDGNDQYINLGEHPNSCLGNLEHCYNGITISTWLHFQEFDENMYIISTGNHGIRLFHKNGYLYAKVYQDGKEWEVRAPRVDRNTWNLIDLSWHKEHGLEMYINNTRVAHSTYKNIVRGPERGRPQFFVGRANIGDTTEPTRYGKFAIDDLQIWYGRRPELVAFNYLLRDNIRHEIFSMETDKNGIILHPHFTVHLANGARLVRGRIGKAISFNGSRQYLDLGIHDDKCFANIEHCRNGLTISLWLKARKLEENTYFLSSPSYSLSYRNGKLWGRFHQNGRMWEVSSPNFRARRWYKIDLSWTPQYGLTMYQDGREIAKSDSWKRVAQDEPLRKNVYVGRAQADDSRSRYANAIVDELQYWYGPRTQVQTSGQAFAGSVSHQAISLDRIVRLENGSYWIMLPTRSIRLYGGATSVQGEHGRAVRVNGKGQYLDLGEGVVCDGNIEHCSRGFTLRIYLKPERLLNNMYFVDSFPVKLFYKNGKLYSTVRTPTKSWTVSTPGFNPGAWQLVDISWHPEAGLTMFLNGEQASHQTFGTPQDEVRNWDRRTYIGRALTNMVDERYADAVFERMDVYNAHRGYLEYYDLVMPAITTQRPTPPTPRPTTSRPITYTPRPRITTRRPWPYTPVTQAPSTIFRFFGNGYLHYDFSRYVRQAPEMYEPSNDESLSLSFTTQNPEGLIWMDSRDGQIMYLTIKDNEMVFVIEDDTPGVPPRYIPVRPRGGGKVNDWRWHNFKMHRNGRTLNFYIDGNLVEQAALEREFQLIDIGDVYLGSSPDNADLTNGYVNEGYTGALGQVGYEKIPISNPNKVININLNSVAGTSYGYVVIDGDASVVTQAPTPSPRTTRPTTPRLTTTTTTQSPIRTIINTISITERGRYVHIPGYLDFRDGGSVKFRFRTRDDKGIIFYAQRATTVPRFIGVEVFDGKLFFVYDFGDGSKRIQITDSNVNTGYWQEVELEFNPNDINFKLNGRDKRIPTYASERLNMFVDDGIYIGALAPTVTPSWDLWTRNDGYEGCFGDLQLRNVGTRMGLVSDAQFINQRGVQNGCVSMTKQCVGRPCGTGICYEGLNSYICDCSGTGYTGIRCDEPAIIGSFKGNERIVYYYSVPQITHSNDISVRFRSPLSRAFLFQTTNDENDGYIRGELVDGRVKITLYYNGKTQEFYTGKNLSLNDWHNLYIRRRGNQLKLWVDEDEPQMNTIDGKGFYIKIDRINIGSYGDIPEDGVERNYIGYMQNVYIDGSDIFDKLQKTVDIQHFFVRDGSEYDKINFFPVTFRTRDVYSQLPTLSTRKPMHIKFNFKTEEPNGVILFNKGNGQKFIAVELVNGKLRFAFNNGYKTSDNLLPMKVDDNNWHTFEIKEIPNANQYEIRLGPTFKRRIPIVESASLDLSGPLFIGGLSANMLKDNDVTNVLQSDKGFVGCIASVNLNGGIYDLTKSASNKDFVQTGCVDPNGIYFGKNQNNGGVVYYTFPKLEEHGEDKVAAAFMTNEENGLIMRLVSGTSNEFVELKLEDGFLVARYNTGTGEEIIKSSDQRKYNDGRHHVVQFIRKNNEATLTIDGRPVTNPHSCIVPTVALPTPLPPSKGPIIIPPDIGGGGVAGMQGSSMGLGGSGGGGAGGGGILGQLDIIPGQPSKEALTASGLASGAGGGGAGGARAGAVAGTILGTGAFLASLMWALYKFKPGTGGLGGGGGGGGGAGSGGAAAVNISSPTATNLPIVQGLSGGAGGGGGGAGGAGTGSAAGAGGGSSVFESNAVQYSSGGGGGGAGGGTNIFTSYYSSSTSSATAGGAGYGAGSSGYGTGQGYDSATLRATGTFSNQGTSIGGSPSPTGLTGRSIDSANYSYGYNANTMTYGSVGGGSRGGSVSVMDGRAGSVSAGDGMADYDLAPGLTGGGGTMVKGSYSTSTLASSYNYQFQNVRTVKMNRDSVHQMVNYGVPGSVTPGAAGDEVRVDCCLMGADGKSVVTGSTLGPPQVWDMQIWDFTTGKPLDMGSEETCSGLCVMSDPDKVVFGRSEKYGNATHIFVWDLLGNQSIKEMYYDAPVGNNDYLNFLKLSQNDRYCVAGFTNSFDNHAEFVVFDMTLTSYNIIEPITLQLDANPECTVILPHDEAVTGLRNGDLVVWSLRTGQPSRQLMSSGGTHAHSKEVKALDISRDNKYLVSASADGTLKIWDMQSERDINTLSAHSDEVWCVTISHDNEIVVSGSRDGTIRLWRLRNGSEICAFNTGVDVFYVTLSHDKGTIVALGDKFGARKLIMLQVVRSKVRREIKS</sequence>
<feature type="disulfide bond" evidence="4">
    <location>
        <begin position="1994"/>
        <end position="2004"/>
    </location>
</feature>
<feature type="domain" description="EGF-like" evidence="10">
    <location>
        <begin position="1990"/>
        <end position="2026"/>
    </location>
</feature>
<evidence type="ECO:0000256" key="2">
    <source>
        <dbReference type="ARBA" id="ARBA00022737"/>
    </source>
</evidence>
<dbReference type="PANTHER" id="PTHR15036:SF49">
    <property type="entry name" value="AXOTACTIN"/>
    <property type="match status" value="1"/>
</dbReference>
<proteinExistence type="predicted"/>
<evidence type="ECO:0000313" key="11">
    <source>
        <dbReference type="EMBL" id="KAJ8319912.1"/>
    </source>
</evidence>
<dbReference type="Pfam" id="PF13385">
    <property type="entry name" value="Laminin_G_3"/>
    <property type="match status" value="5"/>
</dbReference>
<organism evidence="11 12">
    <name type="scientific">Tegillarca granosa</name>
    <name type="common">Malaysian cockle</name>
    <name type="synonym">Anadara granosa</name>
    <dbReference type="NCBI Taxonomy" id="220873"/>
    <lineage>
        <taxon>Eukaryota</taxon>
        <taxon>Metazoa</taxon>
        <taxon>Spiralia</taxon>
        <taxon>Lophotrochozoa</taxon>
        <taxon>Mollusca</taxon>
        <taxon>Bivalvia</taxon>
        <taxon>Autobranchia</taxon>
        <taxon>Pteriomorphia</taxon>
        <taxon>Arcoida</taxon>
        <taxon>Arcoidea</taxon>
        <taxon>Arcidae</taxon>
        <taxon>Tegillarca</taxon>
    </lineage>
</organism>
<feature type="domain" description="Laminin G" evidence="9">
    <location>
        <begin position="2394"/>
        <end position="2582"/>
    </location>
</feature>
<accession>A0ABQ9FRK3</accession>
<comment type="caution">
    <text evidence="11">The sequence shown here is derived from an EMBL/GenBank/DDBJ whole genome shotgun (WGS) entry which is preliminary data.</text>
</comment>
<dbReference type="Pfam" id="PF02210">
    <property type="entry name" value="Laminin_G_2"/>
    <property type="match status" value="6"/>
</dbReference>
<comment type="caution">
    <text evidence="4">Lacks conserved residue(s) required for the propagation of feature annotation.</text>
</comment>
<dbReference type="SMART" id="SM00282">
    <property type="entry name" value="LamG"/>
    <property type="match status" value="6"/>
</dbReference>
<feature type="domain" description="Laminin G" evidence="9">
    <location>
        <begin position="1574"/>
        <end position="1765"/>
    </location>
</feature>
<dbReference type="Gene3D" id="2.130.10.10">
    <property type="entry name" value="YVTN repeat-like/Quinoprotein amine dehydrogenase"/>
    <property type="match status" value="1"/>
</dbReference>
<keyword evidence="12" id="KW-1185">Reference proteome</keyword>
<keyword evidence="1 6" id="KW-0853">WD repeat</keyword>
<dbReference type="PROSITE" id="PS50026">
    <property type="entry name" value="EGF_3"/>
    <property type="match status" value="1"/>
</dbReference>
<gene>
    <name evidence="11" type="ORF">KUTeg_001499</name>
</gene>
<evidence type="ECO:0000256" key="5">
    <source>
        <dbReference type="PROSITE-ProRule" id="PRU00122"/>
    </source>
</evidence>
<dbReference type="PROSITE" id="PS50082">
    <property type="entry name" value="WD_REPEATS_2"/>
    <property type="match status" value="2"/>
</dbReference>
<dbReference type="PROSITE" id="PS50025">
    <property type="entry name" value="LAM_G_DOMAIN"/>
    <property type="match status" value="6"/>
</dbReference>
<dbReference type="Proteomes" id="UP001217089">
    <property type="component" value="Unassembled WGS sequence"/>
</dbReference>
<dbReference type="EMBL" id="JARBDR010000141">
    <property type="protein sequence ID" value="KAJ8319912.1"/>
    <property type="molecule type" value="Genomic_DNA"/>
</dbReference>
<dbReference type="CDD" id="cd00110">
    <property type="entry name" value="LamG"/>
    <property type="match status" value="6"/>
</dbReference>
<feature type="region of interest" description="Disordered" evidence="7">
    <location>
        <begin position="1533"/>
        <end position="1565"/>
    </location>
</feature>
<dbReference type="Pfam" id="PF00400">
    <property type="entry name" value="WD40"/>
    <property type="match status" value="2"/>
</dbReference>
<feature type="compositionally biased region" description="Low complexity" evidence="7">
    <location>
        <begin position="1544"/>
        <end position="1565"/>
    </location>
</feature>
<feature type="repeat" description="WD" evidence="6">
    <location>
        <begin position="3073"/>
        <end position="3114"/>
    </location>
</feature>
<dbReference type="InterPro" id="IPR050372">
    <property type="entry name" value="Neurexin-related_CASP"/>
</dbReference>
<feature type="domain" description="Laminin G" evidence="9">
    <location>
        <begin position="1807"/>
        <end position="1987"/>
    </location>
</feature>
<feature type="disulfide bond" evidence="5">
    <location>
        <begin position="2358"/>
        <end position="2385"/>
    </location>
</feature>
<keyword evidence="8" id="KW-0812">Transmembrane</keyword>
<dbReference type="Gene3D" id="2.10.25.10">
    <property type="entry name" value="Laminin"/>
    <property type="match status" value="1"/>
</dbReference>
<reference evidence="11 12" key="1">
    <citation type="submission" date="2022-12" db="EMBL/GenBank/DDBJ databases">
        <title>Chromosome-level genome of Tegillarca granosa.</title>
        <authorList>
            <person name="Kim J."/>
        </authorList>
    </citation>
    <scope>NUCLEOTIDE SEQUENCE [LARGE SCALE GENOMIC DNA]</scope>
    <source>
        <strain evidence="11">Teg-2019</strain>
        <tissue evidence="11">Adductor muscle</tissue>
    </source>
</reference>
<dbReference type="InterPro" id="IPR015943">
    <property type="entry name" value="WD40/YVTN_repeat-like_dom_sf"/>
</dbReference>
<dbReference type="InterPro" id="IPR036322">
    <property type="entry name" value="WD40_repeat_dom_sf"/>
</dbReference>
<keyword evidence="3 4" id="KW-1015">Disulfide bond</keyword>
<evidence type="ECO:0000259" key="9">
    <source>
        <dbReference type="PROSITE" id="PS50025"/>
    </source>
</evidence>
<evidence type="ECO:0000256" key="4">
    <source>
        <dbReference type="PROSITE-ProRule" id="PRU00076"/>
    </source>
</evidence>
<evidence type="ECO:0000256" key="3">
    <source>
        <dbReference type="ARBA" id="ARBA00023157"/>
    </source>
</evidence>
<dbReference type="InterPro" id="IPR013320">
    <property type="entry name" value="ConA-like_dom_sf"/>
</dbReference>
<name>A0ABQ9FRK3_TEGGR</name>
<evidence type="ECO:0000256" key="7">
    <source>
        <dbReference type="SAM" id="MobiDB-lite"/>
    </source>
</evidence>
<dbReference type="PROSITE" id="PS50294">
    <property type="entry name" value="WD_REPEATS_REGION"/>
    <property type="match status" value="2"/>
</dbReference>